<dbReference type="Gene3D" id="3.40.50.300">
    <property type="entry name" value="P-loop containing nucleotide triphosphate hydrolases"/>
    <property type="match status" value="2"/>
</dbReference>
<dbReference type="EMBL" id="KN847570">
    <property type="protein sequence ID" value="KIV99843.1"/>
    <property type="molecule type" value="Genomic_DNA"/>
</dbReference>
<feature type="domain" description="Helicase ATP-binding" evidence="20">
    <location>
        <begin position="726"/>
        <end position="907"/>
    </location>
</feature>
<feature type="region of interest" description="Disordered" evidence="19">
    <location>
        <begin position="484"/>
        <end position="504"/>
    </location>
</feature>
<feature type="compositionally biased region" description="Polar residues" evidence="19">
    <location>
        <begin position="524"/>
        <end position="552"/>
    </location>
</feature>
<dbReference type="InterPro" id="IPR044876">
    <property type="entry name" value="HRDC_dom_sf"/>
</dbReference>
<dbReference type="GO" id="GO:0000724">
    <property type="term" value="P:double-strand break repair via homologous recombination"/>
    <property type="evidence" value="ECO:0007669"/>
    <property type="project" value="TreeGrafter"/>
</dbReference>
<dbReference type="Gene3D" id="1.10.10.10">
    <property type="entry name" value="Winged helix-like DNA-binding domain superfamily/Winged helix DNA-binding domain"/>
    <property type="match status" value="1"/>
</dbReference>
<comment type="similarity">
    <text evidence="3">Belongs to the helicase family. RecQ subfamily.</text>
</comment>
<evidence type="ECO:0000256" key="15">
    <source>
        <dbReference type="ARBA" id="ARBA00023242"/>
    </source>
</evidence>
<dbReference type="InterPro" id="IPR036388">
    <property type="entry name" value="WH-like_DNA-bd_sf"/>
</dbReference>
<dbReference type="InterPro" id="IPR018982">
    <property type="entry name" value="RQC_domain"/>
</dbReference>
<feature type="region of interest" description="Disordered" evidence="19">
    <location>
        <begin position="19"/>
        <end position="204"/>
    </location>
</feature>
<evidence type="ECO:0000256" key="18">
    <source>
        <dbReference type="ARBA" id="ARBA00073450"/>
    </source>
</evidence>
<feature type="region of interest" description="Disordered" evidence="19">
    <location>
        <begin position="276"/>
        <end position="302"/>
    </location>
</feature>
<evidence type="ECO:0000256" key="16">
    <source>
        <dbReference type="ARBA" id="ARBA00034617"/>
    </source>
</evidence>
<dbReference type="InterPro" id="IPR032284">
    <property type="entry name" value="RecQ_Zn-bd"/>
</dbReference>
<feature type="domain" description="Helicase C-terminal" evidence="21">
    <location>
        <begin position="929"/>
        <end position="1081"/>
    </location>
</feature>
<dbReference type="InterPro" id="IPR001650">
    <property type="entry name" value="Helicase_C-like"/>
</dbReference>
<evidence type="ECO:0000256" key="7">
    <source>
        <dbReference type="ARBA" id="ARBA00022763"/>
    </source>
</evidence>
<evidence type="ECO:0000259" key="21">
    <source>
        <dbReference type="PROSITE" id="PS51194"/>
    </source>
</evidence>
<dbReference type="GO" id="GO:0009378">
    <property type="term" value="F:four-way junction helicase activity"/>
    <property type="evidence" value="ECO:0007669"/>
    <property type="project" value="TreeGrafter"/>
</dbReference>
<proteinExistence type="inferred from homology"/>
<dbReference type="SUPFAM" id="SSF52540">
    <property type="entry name" value="P-loop containing nucleoside triphosphate hydrolases"/>
    <property type="match status" value="2"/>
</dbReference>
<evidence type="ECO:0000256" key="17">
    <source>
        <dbReference type="ARBA" id="ARBA00034808"/>
    </source>
</evidence>
<dbReference type="GO" id="GO:0043138">
    <property type="term" value="F:3'-5' DNA helicase activity"/>
    <property type="evidence" value="ECO:0007669"/>
    <property type="project" value="UniProtKB-EC"/>
</dbReference>
<sequence length="1629" mass="180697">MSPATVNNLNEHLAWLLREKPFTPPPPPVVSSSDVYHEDGRERSSGSSTGQAASLTVAAVHSPPRDTNGGQAGGLEMARLRAAPTSASKPRLLLGGEKRSESASNGRQKLASSSSPSGSPVSRIRSTPVATKNTAALDAADVVSLDLTGHFSPKTVRRKRKSEEITHPCSPSRSRRSPKVARTLAAASGDEGFTSIDDVYPNEPPPPYATLAPGSQTPRGAFAPVQCLKSPPVHPSPFVEATDEEIEQAIAFEEEMQVMESPTRPQRVVVSPAVKSKTPVSSSTARKRIIADSDDEGSPDKSLKTLTPVASTAHLTEDDETLLRKVLELTDTPITLAERRLIREREELVPQQMAYVELHDEVSPELQRKLVMNKNQLDALKQLVETRIMHARHTAKKTELQNQMMAAIREGIDLSIEDQANNRKLKELIKQNEIDMLQVLKVPGLYGTLGELLLGSNRAPVQVKSTQPPSAILQSRDVIPESSVVSSASRIKQTQANPRYSPSKNAFAGAQWSMKPDEPLFRPGSQTSQTMLKASTSTTSNGLAGRSNTDGLSGNEKRIETQMRPPRPAMAQASASKLNERPSMSGRATPTSLPFKKPTVPIEFDENDFDDDEVLFANNMGTPPRQIASEEDDFEFPEEDMLQADDFDNCDTSLPSMEARVPKTLPGSVQNDGAGSNPFVTNKPAKKQSTTLEGPLMQHPWSKEVKAKLKDVFRLKGFRPNQLETINATLAGKDVFVLMPTGGGKSLCYQLPAVVTSGKTRGVTVVVSPLLSLMEDQVQHLRKLHVQALYLNGECSSEQRNMIFEAFRENRPHDFIQVLYVTPEMLSSSRSVVNALERLHQRGFLARLVIDEAHCVSQWGHDFRPDYKQLGEFRRRFKGVPVMALTATATENVKLDVIHNLGMTNCEQYKQSFNRPNLHYHVLKKEKGVLNEIAKLIKEKYRQKCGIVYCYSRKNCEKVAEDLRDKYNIRAQHYHAGMESSEKKEIQRDWQEGRCHVIVATIAFGMGIDKPDVRFVIHHTLPKSLEGYYQETGRAGRDGLVSGCYLFYNYGDTNSMKRQIRDGEGSQEQKARQYRMLNDVVAFCDNRADCRRAQVLRYFNEAFNVADCNDTCDNCSSKATFVEQDFTDIASAACRLLLALKDEKVTMRQCIELLRGTKTKGIAERYRRLDGAGAARGVDIGEVERLFHRLVVEGAIFEYNEMNNAGFPLEYITAGRNIRQFIEGKRDLRLNIRVSPNKRAPLTKPKSKSKKQAINETDSAISRTDFASTYVSSPIRHSTSVKKGRKQSYIDIEAEGDETESDDAFDPVQQLHPNGYSRDSFVVDDDDEDEDYVDDDEVIVKSRSGYRNSKSRSVGPPITGDAVMDSLEPSRREFVNEFVANARHLGSSIMISKSLRNQPFSDTILREVAIKNIKGKDQMLRIDGVRPEMVAAYGDKYLKILRNLEDLYRDTGRAYEEKPYDPNHRVTEVVDLCDSEDDDAEYGEALELDDFDDEEDEDTGPSSYFAKAPPPAHDSQNMAAKRWQEQYDALQASGPPARQSSSREMSGKKPKSPIRRKASYATSRKASGGKPAWLQKKFAGATGGTQRKGIAKKRKSNESNTRATISTGGGSRGSAGAGPVRGGIGLMPT</sequence>
<evidence type="ECO:0000256" key="14">
    <source>
        <dbReference type="ARBA" id="ARBA00023235"/>
    </source>
</evidence>
<feature type="region of interest" description="Disordered" evidence="19">
    <location>
        <begin position="665"/>
        <end position="693"/>
    </location>
</feature>
<feature type="compositionally biased region" description="Polar residues" evidence="19">
    <location>
        <begin position="45"/>
        <end position="54"/>
    </location>
</feature>
<keyword evidence="5" id="KW-0479">Metal-binding</keyword>
<evidence type="ECO:0000256" key="1">
    <source>
        <dbReference type="ARBA" id="ARBA00001947"/>
    </source>
</evidence>
<dbReference type="GO" id="GO:0005524">
    <property type="term" value="F:ATP binding"/>
    <property type="evidence" value="ECO:0007669"/>
    <property type="project" value="UniProtKB-KW"/>
</dbReference>
<keyword evidence="13" id="KW-0234">DNA repair</keyword>
<dbReference type="InterPro" id="IPR014001">
    <property type="entry name" value="Helicase_ATP-bd"/>
</dbReference>
<dbReference type="InterPro" id="IPR002464">
    <property type="entry name" value="DNA/RNA_helicase_DEAH_CS"/>
</dbReference>
<dbReference type="PROSITE" id="PS51194">
    <property type="entry name" value="HELICASE_CTER"/>
    <property type="match status" value="1"/>
</dbReference>
<keyword evidence="8" id="KW-0378">Hydrolase</keyword>
<dbReference type="Pfam" id="PF16124">
    <property type="entry name" value="RecQ_Zn_bind"/>
    <property type="match status" value="1"/>
</dbReference>
<dbReference type="GO" id="GO:0003677">
    <property type="term" value="F:DNA binding"/>
    <property type="evidence" value="ECO:0007669"/>
    <property type="project" value="UniProtKB-KW"/>
</dbReference>
<dbReference type="PROSITE" id="PS51192">
    <property type="entry name" value="HELICASE_ATP_BIND_1"/>
    <property type="match status" value="1"/>
</dbReference>
<dbReference type="InParanoid" id="A0A0D2AL92"/>
<dbReference type="CDD" id="cd18794">
    <property type="entry name" value="SF2_C_RecQ"/>
    <property type="match status" value="1"/>
</dbReference>
<feature type="compositionally biased region" description="Basic residues" evidence="19">
    <location>
        <begin position="1548"/>
        <end position="1558"/>
    </location>
</feature>
<dbReference type="HOGENOM" id="CLU_001103_16_2_1"/>
<comment type="catalytic activity">
    <reaction evidence="16">
        <text>Couples ATP hydrolysis with the unwinding of duplex DNA by translocating in the 3'-5' direction.</text>
        <dbReference type="EC" id="5.6.2.4"/>
    </reaction>
</comment>
<dbReference type="OrthoDB" id="10261556at2759"/>
<reference evidence="22 23" key="1">
    <citation type="submission" date="2015-01" db="EMBL/GenBank/DDBJ databases">
        <title>The Genome Sequence of Ochroconis gallopava CBS43764.</title>
        <authorList>
            <consortium name="The Broad Institute Genomics Platform"/>
            <person name="Cuomo C."/>
            <person name="de Hoog S."/>
            <person name="Gorbushina A."/>
            <person name="Stielow B."/>
            <person name="Teixiera M."/>
            <person name="Abouelleil A."/>
            <person name="Chapman S.B."/>
            <person name="Priest M."/>
            <person name="Young S.K."/>
            <person name="Wortman J."/>
            <person name="Nusbaum C."/>
            <person name="Birren B."/>
        </authorList>
    </citation>
    <scope>NUCLEOTIDE SEQUENCE [LARGE SCALE GENOMIC DNA]</scope>
    <source>
        <strain evidence="22 23">CBS 43764</strain>
    </source>
</reference>
<dbReference type="PANTHER" id="PTHR13710:SF153">
    <property type="entry name" value="RECQ-LIKE DNA HELICASE BLM"/>
    <property type="match status" value="1"/>
</dbReference>
<keyword evidence="10" id="KW-0862">Zinc</keyword>
<keyword evidence="9" id="KW-0347">Helicase</keyword>
<feature type="compositionally biased region" description="Acidic residues" evidence="19">
    <location>
        <begin position="1486"/>
        <end position="1499"/>
    </location>
</feature>
<feature type="compositionally biased region" description="Low complexity" evidence="19">
    <location>
        <begin position="135"/>
        <end position="147"/>
    </location>
</feature>
<dbReference type="GeneID" id="27316485"/>
<dbReference type="GO" id="GO:0005694">
    <property type="term" value="C:chromosome"/>
    <property type="evidence" value="ECO:0007669"/>
    <property type="project" value="TreeGrafter"/>
</dbReference>
<evidence type="ECO:0000259" key="20">
    <source>
        <dbReference type="PROSITE" id="PS51192"/>
    </source>
</evidence>
<dbReference type="FunFam" id="3.40.50.300:FF:000340">
    <property type="entry name" value="Bloom syndrome, RecQ helicase"/>
    <property type="match status" value="1"/>
</dbReference>
<name>A0A0D2AL92_9PEZI</name>
<protein>
    <recommendedName>
        <fullName evidence="18">RecQ-like DNA helicase BLM</fullName>
        <ecNumber evidence="17">5.6.2.4</ecNumber>
    </recommendedName>
</protein>
<evidence type="ECO:0000256" key="19">
    <source>
        <dbReference type="SAM" id="MobiDB-lite"/>
    </source>
</evidence>
<gene>
    <name evidence="22" type="ORF">PV09_08512</name>
</gene>
<accession>A0A0D2AL92</accession>
<keyword evidence="23" id="KW-1185">Reference proteome</keyword>
<dbReference type="Pfam" id="PF00270">
    <property type="entry name" value="DEAD"/>
    <property type="match status" value="1"/>
</dbReference>
<comment type="subcellular location">
    <subcellularLocation>
        <location evidence="2">Nucleus</location>
    </subcellularLocation>
</comment>
<dbReference type="VEuPathDB" id="FungiDB:PV09_08512"/>
<evidence type="ECO:0000256" key="8">
    <source>
        <dbReference type="ARBA" id="ARBA00022801"/>
    </source>
</evidence>
<feature type="compositionally biased region" description="Acidic residues" evidence="19">
    <location>
        <begin position="1296"/>
        <end position="1305"/>
    </location>
</feature>
<evidence type="ECO:0000256" key="12">
    <source>
        <dbReference type="ARBA" id="ARBA00023125"/>
    </source>
</evidence>
<dbReference type="RefSeq" id="XP_016209713.1">
    <property type="nucleotide sequence ID" value="XM_016362428.1"/>
</dbReference>
<dbReference type="SMART" id="SM00487">
    <property type="entry name" value="DEXDc"/>
    <property type="match status" value="1"/>
</dbReference>
<dbReference type="NCBIfam" id="TIGR00614">
    <property type="entry name" value="recQ_fam"/>
    <property type="match status" value="1"/>
</dbReference>
<dbReference type="Gene3D" id="1.10.150.80">
    <property type="entry name" value="HRDC domain"/>
    <property type="match status" value="1"/>
</dbReference>
<evidence type="ECO:0000256" key="3">
    <source>
        <dbReference type="ARBA" id="ARBA00005446"/>
    </source>
</evidence>
<dbReference type="Pfam" id="PF00271">
    <property type="entry name" value="Helicase_C"/>
    <property type="match status" value="1"/>
</dbReference>
<evidence type="ECO:0000256" key="10">
    <source>
        <dbReference type="ARBA" id="ARBA00022833"/>
    </source>
</evidence>
<evidence type="ECO:0000256" key="5">
    <source>
        <dbReference type="ARBA" id="ARBA00022723"/>
    </source>
</evidence>
<keyword evidence="12" id="KW-0238">DNA-binding</keyword>
<feature type="region of interest" description="Disordered" evidence="19">
    <location>
        <begin position="1236"/>
        <end position="1258"/>
    </location>
</feature>
<keyword evidence="4" id="KW-0235">DNA replication</keyword>
<dbReference type="GO" id="GO:0016787">
    <property type="term" value="F:hydrolase activity"/>
    <property type="evidence" value="ECO:0007669"/>
    <property type="project" value="UniProtKB-KW"/>
</dbReference>
<feature type="region of interest" description="Disordered" evidence="19">
    <location>
        <begin position="1296"/>
        <end position="1328"/>
    </location>
</feature>
<evidence type="ECO:0000256" key="13">
    <source>
        <dbReference type="ARBA" id="ARBA00023204"/>
    </source>
</evidence>
<evidence type="ECO:0000256" key="9">
    <source>
        <dbReference type="ARBA" id="ARBA00022806"/>
    </source>
</evidence>
<dbReference type="InterPro" id="IPR011545">
    <property type="entry name" value="DEAD/DEAH_box_helicase_dom"/>
</dbReference>
<feature type="compositionally biased region" description="Polar residues" evidence="19">
    <location>
        <begin position="667"/>
        <end position="680"/>
    </location>
</feature>
<dbReference type="STRING" id="253628.A0A0D2AL92"/>
<dbReference type="Pfam" id="PF09382">
    <property type="entry name" value="RQC"/>
    <property type="match status" value="1"/>
</dbReference>
<evidence type="ECO:0000256" key="6">
    <source>
        <dbReference type="ARBA" id="ARBA00022741"/>
    </source>
</evidence>
<dbReference type="GO" id="GO:0005634">
    <property type="term" value="C:nucleus"/>
    <property type="evidence" value="ECO:0007669"/>
    <property type="project" value="UniProtKB-SubCell"/>
</dbReference>
<organism evidence="22 23">
    <name type="scientific">Verruconis gallopava</name>
    <dbReference type="NCBI Taxonomy" id="253628"/>
    <lineage>
        <taxon>Eukaryota</taxon>
        <taxon>Fungi</taxon>
        <taxon>Dikarya</taxon>
        <taxon>Ascomycota</taxon>
        <taxon>Pezizomycotina</taxon>
        <taxon>Dothideomycetes</taxon>
        <taxon>Pleosporomycetidae</taxon>
        <taxon>Venturiales</taxon>
        <taxon>Sympoventuriaceae</taxon>
        <taxon>Verruconis</taxon>
    </lineage>
</organism>
<keyword evidence="15" id="KW-0539">Nucleus</keyword>
<dbReference type="Proteomes" id="UP000053259">
    <property type="component" value="Unassembled WGS sequence"/>
</dbReference>
<evidence type="ECO:0000256" key="4">
    <source>
        <dbReference type="ARBA" id="ARBA00022705"/>
    </source>
</evidence>
<keyword evidence="14" id="KW-0413">Isomerase</keyword>
<evidence type="ECO:0000256" key="2">
    <source>
        <dbReference type="ARBA" id="ARBA00004123"/>
    </source>
</evidence>
<feature type="region of interest" description="Disordered" evidence="19">
    <location>
        <begin position="1486"/>
        <end position="1629"/>
    </location>
</feature>
<feature type="compositionally biased region" description="Gly residues" evidence="19">
    <location>
        <begin position="1607"/>
        <end position="1629"/>
    </location>
</feature>
<feature type="region of interest" description="Disordered" evidence="19">
    <location>
        <begin position="520"/>
        <end position="601"/>
    </location>
</feature>
<dbReference type="EC" id="5.6.2.4" evidence="17"/>
<dbReference type="SMART" id="SM00956">
    <property type="entry name" value="RQC"/>
    <property type="match status" value="1"/>
</dbReference>
<dbReference type="SMART" id="SM00490">
    <property type="entry name" value="HELICc"/>
    <property type="match status" value="1"/>
</dbReference>
<evidence type="ECO:0000256" key="11">
    <source>
        <dbReference type="ARBA" id="ARBA00022840"/>
    </source>
</evidence>
<dbReference type="PROSITE" id="PS00690">
    <property type="entry name" value="DEAH_ATP_HELICASE"/>
    <property type="match status" value="1"/>
</dbReference>
<evidence type="ECO:0000313" key="23">
    <source>
        <dbReference type="Proteomes" id="UP000053259"/>
    </source>
</evidence>
<dbReference type="InterPro" id="IPR004589">
    <property type="entry name" value="DNA_helicase_ATP-dep_RecQ"/>
</dbReference>
<dbReference type="GO" id="GO:0006260">
    <property type="term" value="P:DNA replication"/>
    <property type="evidence" value="ECO:0007669"/>
    <property type="project" value="UniProtKB-KW"/>
</dbReference>
<feature type="compositionally biased region" description="Polar residues" evidence="19">
    <location>
        <begin position="102"/>
        <end position="111"/>
    </location>
</feature>
<dbReference type="GO" id="GO:0005737">
    <property type="term" value="C:cytoplasm"/>
    <property type="evidence" value="ECO:0007669"/>
    <property type="project" value="TreeGrafter"/>
</dbReference>
<keyword evidence="11" id="KW-0067">ATP-binding</keyword>
<dbReference type="PANTHER" id="PTHR13710">
    <property type="entry name" value="DNA HELICASE RECQ FAMILY MEMBER"/>
    <property type="match status" value="1"/>
</dbReference>
<comment type="cofactor">
    <cofactor evidence="1">
        <name>Zn(2+)</name>
        <dbReference type="ChEBI" id="CHEBI:29105"/>
    </cofactor>
</comment>
<keyword evidence="7" id="KW-0227">DNA damage</keyword>
<dbReference type="CDD" id="cd17920">
    <property type="entry name" value="DEXHc_RecQ"/>
    <property type="match status" value="1"/>
</dbReference>
<dbReference type="GO" id="GO:0046872">
    <property type="term" value="F:metal ion binding"/>
    <property type="evidence" value="ECO:0007669"/>
    <property type="project" value="UniProtKB-KW"/>
</dbReference>
<dbReference type="FunFam" id="3.40.50.300:FF:000537">
    <property type="entry name" value="Bloom syndrome RecQ-like helicase"/>
    <property type="match status" value="1"/>
</dbReference>
<dbReference type="InterPro" id="IPR027417">
    <property type="entry name" value="P-loop_NTPase"/>
</dbReference>
<feature type="compositionally biased region" description="Low complexity" evidence="19">
    <location>
        <begin position="112"/>
        <end position="126"/>
    </location>
</feature>
<evidence type="ECO:0000313" key="22">
    <source>
        <dbReference type="EMBL" id="KIV99843.1"/>
    </source>
</evidence>
<keyword evidence="6" id="KW-0547">Nucleotide-binding</keyword>
<feature type="compositionally biased region" description="Basic and acidic residues" evidence="19">
    <location>
        <begin position="35"/>
        <end position="44"/>
    </location>
</feature>